<evidence type="ECO:0000313" key="5">
    <source>
        <dbReference type="EMBL" id="GMG17745.1"/>
    </source>
</evidence>
<dbReference type="EMBL" id="BSXT01019080">
    <property type="protein sequence ID" value="GMG17745.1"/>
    <property type="molecule type" value="Genomic_DNA"/>
</dbReference>
<dbReference type="InterPro" id="IPR012337">
    <property type="entry name" value="RNaseH-like_sf"/>
</dbReference>
<dbReference type="AlphaFoldDB" id="A0A9W6YNB4"/>
<dbReference type="InterPro" id="IPR036397">
    <property type="entry name" value="RNaseH_sf"/>
</dbReference>
<protein>
    <submittedName>
        <fullName evidence="5">Unnamed protein product</fullName>
    </submittedName>
</protein>
<evidence type="ECO:0000259" key="4">
    <source>
        <dbReference type="Pfam" id="PF22936"/>
    </source>
</evidence>
<dbReference type="Pfam" id="PF22936">
    <property type="entry name" value="Pol_BBD"/>
    <property type="match status" value="1"/>
</dbReference>
<keyword evidence="1" id="KW-0645">Protease</keyword>
<dbReference type="GO" id="GO:0008233">
    <property type="term" value="F:peptidase activity"/>
    <property type="evidence" value="ECO:0007669"/>
    <property type="project" value="UniProtKB-KW"/>
</dbReference>
<feature type="region of interest" description="Disordered" evidence="2">
    <location>
        <begin position="53"/>
        <end position="115"/>
    </location>
</feature>
<dbReference type="InterPro" id="IPR039537">
    <property type="entry name" value="Retrotran_Ty1/copia-like"/>
</dbReference>
<gene>
    <name evidence="5" type="ORF">Pfra01_003034500</name>
</gene>
<dbReference type="GO" id="GO:0006508">
    <property type="term" value="P:proteolysis"/>
    <property type="evidence" value="ECO:0007669"/>
    <property type="project" value="UniProtKB-KW"/>
</dbReference>
<dbReference type="SUPFAM" id="SSF53098">
    <property type="entry name" value="Ribonuclease H-like"/>
    <property type="match status" value="1"/>
</dbReference>
<feature type="compositionally biased region" description="Low complexity" evidence="2">
    <location>
        <begin position="81"/>
        <end position="93"/>
    </location>
</feature>
<feature type="compositionally biased region" description="Basic and acidic residues" evidence="2">
    <location>
        <begin position="103"/>
        <end position="113"/>
    </location>
</feature>
<feature type="domain" description="GAG-pre-integrase" evidence="3">
    <location>
        <begin position="262"/>
        <end position="335"/>
    </location>
</feature>
<sequence>MLKVAPPKVETALVSPMKCTYCHRDNHDTIDCYILQRHLHNGQVKRGTVLPTNFKVNPQQQPQRPHPYKGNYNGKGVNKTRNNNKGLSNGNRNNHGKPYGRNKFHDRQKRDNDSNDVYGTIAITTLNLSQEPKAVGLTALETDHDPMWAVDSGCTRHVTSSSKWFETLKPTAGKAITAGGNHQIPIMGTGDVKMKIKDTKGKERIVILIDVLYAPGVKFNLLLAHQAVGNDFKINFPNAKKCVLFFAHRVKFEAKTRDGKFLYQFQAKTTDSDQAAHVTTSGTSDNILLWHKRMGHPNFRIIHDLAKANTITDMTLSKFDPKQGYLCSSCTYTKSPGNPFNKHTVERARFPREKVHTDMGGPQPVPTLSGCQLFLTFIDDYTLYMFIYIIKRKSDLYESYEDFRKKAQNISRAEVGEIQYHEDKQDEEIKYLQSDNAREYEKLVYHLSEIQRSCAIHKRLHSTTKWSSREARAHPS</sequence>
<reference evidence="5" key="1">
    <citation type="submission" date="2023-04" db="EMBL/GenBank/DDBJ databases">
        <title>Phytophthora fragariaefolia NBRC 109709.</title>
        <authorList>
            <person name="Ichikawa N."/>
            <person name="Sato H."/>
            <person name="Tonouchi N."/>
        </authorList>
    </citation>
    <scope>NUCLEOTIDE SEQUENCE</scope>
    <source>
        <strain evidence="5">NBRC 109709</strain>
    </source>
</reference>
<dbReference type="PANTHER" id="PTHR42648">
    <property type="entry name" value="TRANSPOSASE, PUTATIVE-RELATED"/>
    <property type="match status" value="1"/>
</dbReference>
<accession>A0A9W6YNB4</accession>
<organism evidence="5 6">
    <name type="scientific">Phytophthora fragariaefolia</name>
    <dbReference type="NCBI Taxonomy" id="1490495"/>
    <lineage>
        <taxon>Eukaryota</taxon>
        <taxon>Sar</taxon>
        <taxon>Stramenopiles</taxon>
        <taxon>Oomycota</taxon>
        <taxon>Peronosporomycetes</taxon>
        <taxon>Peronosporales</taxon>
        <taxon>Peronosporaceae</taxon>
        <taxon>Phytophthora</taxon>
    </lineage>
</organism>
<keyword evidence="1" id="KW-0378">Hydrolase</keyword>
<keyword evidence="6" id="KW-1185">Reference proteome</keyword>
<feature type="domain" description="Retrovirus-related Pol polyprotein from transposon TNT 1-94-like beta-barrel" evidence="4">
    <location>
        <begin position="148"/>
        <end position="228"/>
    </location>
</feature>
<dbReference type="Proteomes" id="UP001165121">
    <property type="component" value="Unassembled WGS sequence"/>
</dbReference>
<evidence type="ECO:0000256" key="2">
    <source>
        <dbReference type="SAM" id="MobiDB-lite"/>
    </source>
</evidence>
<evidence type="ECO:0000313" key="6">
    <source>
        <dbReference type="Proteomes" id="UP001165121"/>
    </source>
</evidence>
<dbReference type="InterPro" id="IPR054722">
    <property type="entry name" value="PolX-like_BBD"/>
</dbReference>
<dbReference type="PANTHER" id="PTHR42648:SF28">
    <property type="entry name" value="TRANSPOSON-ENCODED PROTEIN WITH RIBONUCLEASE H-LIKE AND RETROVIRUS ZINC FINGER-LIKE DOMAINS"/>
    <property type="match status" value="1"/>
</dbReference>
<dbReference type="InterPro" id="IPR025724">
    <property type="entry name" value="GAG-pre-integrase_dom"/>
</dbReference>
<dbReference type="Gene3D" id="3.30.420.10">
    <property type="entry name" value="Ribonuclease H-like superfamily/Ribonuclease H"/>
    <property type="match status" value="1"/>
</dbReference>
<proteinExistence type="predicted"/>
<evidence type="ECO:0000259" key="3">
    <source>
        <dbReference type="Pfam" id="PF13976"/>
    </source>
</evidence>
<dbReference type="OrthoDB" id="128376at2759"/>
<dbReference type="GO" id="GO:0003676">
    <property type="term" value="F:nucleic acid binding"/>
    <property type="evidence" value="ECO:0007669"/>
    <property type="project" value="InterPro"/>
</dbReference>
<feature type="compositionally biased region" description="Polar residues" evidence="2">
    <location>
        <begin position="53"/>
        <end position="63"/>
    </location>
</feature>
<comment type="caution">
    <text evidence="5">The sequence shown here is derived from an EMBL/GenBank/DDBJ whole genome shotgun (WGS) entry which is preliminary data.</text>
</comment>
<dbReference type="Pfam" id="PF13976">
    <property type="entry name" value="gag_pre-integrs"/>
    <property type="match status" value="1"/>
</dbReference>
<name>A0A9W6YNB4_9STRA</name>
<evidence type="ECO:0000256" key="1">
    <source>
        <dbReference type="ARBA" id="ARBA00022670"/>
    </source>
</evidence>